<dbReference type="GO" id="GO:0005886">
    <property type="term" value="C:plasma membrane"/>
    <property type="evidence" value="ECO:0007669"/>
    <property type="project" value="UniProtKB-SubCell"/>
</dbReference>
<dbReference type="SUPFAM" id="SSF55785">
    <property type="entry name" value="PYP-like sensor domain (PAS domain)"/>
    <property type="match status" value="1"/>
</dbReference>
<dbReference type="SUPFAM" id="SSF55874">
    <property type="entry name" value="ATPase domain of HSP90 chaperone/DNA topoisomerase II/histidine kinase"/>
    <property type="match status" value="1"/>
</dbReference>
<dbReference type="GO" id="GO:0005524">
    <property type="term" value="F:ATP binding"/>
    <property type="evidence" value="ECO:0007669"/>
    <property type="project" value="UniProtKB-KW"/>
</dbReference>
<dbReference type="AlphaFoldDB" id="A0A6J4QS09"/>
<evidence type="ECO:0000256" key="15">
    <source>
        <dbReference type="ARBA" id="ARBA00039401"/>
    </source>
</evidence>
<dbReference type="SUPFAM" id="SSF158472">
    <property type="entry name" value="HAMP domain-like"/>
    <property type="match status" value="1"/>
</dbReference>
<comment type="cofactor">
    <cofactor evidence="2">
        <name>a divalent metal cation</name>
        <dbReference type="ChEBI" id="CHEBI:60240"/>
    </cofactor>
</comment>
<dbReference type="EMBL" id="CADCVG010000035">
    <property type="protein sequence ID" value="CAA9450319.1"/>
    <property type="molecule type" value="Genomic_DNA"/>
</dbReference>
<feature type="transmembrane region" description="Helical" evidence="16">
    <location>
        <begin position="20"/>
        <end position="42"/>
    </location>
</feature>
<dbReference type="PANTHER" id="PTHR42878">
    <property type="entry name" value="TWO-COMPONENT HISTIDINE KINASE"/>
    <property type="match status" value="1"/>
</dbReference>
<evidence type="ECO:0000256" key="12">
    <source>
        <dbReference type="ARBA" id="ARBA00022989"/>
    </source>
</evidence>
<dbReference type="CDD" id="cd00082">
    <property type="entry name" value="HisKA"/>
    <property type="match status" value="1"/>
</dbReference>
<evidence type="ECO:0000256" key="6">
    <source>
        <dbReference type="ARBA" id="ARBA00022553"/>
    </source>
</evidence>
<keyword evidence="13" id="KW-0902">Two-component regulatory system</keyword>
<keyword evidence="14 16" id="KW-0472">Membrane</keyword>
<keyword evidence="7" id="KW-0808">Transferase</keyword>
<evidence type="ECO:0000256" key="5">
    <source>
        <dbReference type="ARBA" id="ARBA00012438"/>
    </source>
</evidence>
<dbReference type="Pfam" id="PF00672">
    <property type="entry name" value="HAMP"/>
    <property type="match status" value="1"/>
</dbReference>
<keyword evidence="10 20" id="KW-0418">Kinase</keyword>
<keyword evidence="12 16" id="KW-1133">Transmembrane helix</keyword>
<organism evidence="20">
    <name type="scientific">uncultured Rubrobacteraceae bacterium</name>
    <dbReference type="NCBI Taxonomy" id="349277"/>
    <lineage>
        <taxon>Bacteria</taxon>
        <taxon>Bacillati</taxon>
        <taxon>Actinomycetota</taxon>
        <taxon>Rubrobacteria</taxon>
        <taxon>Rubrobacterales</taxon>
        <taxon>Rubrobacteraceae</taxon>
        <taxon>environmental samples</taxon>
    </lineage>
</organism>
<dbReference type="GO" id="GO:0007234">
    <property type="term" value="P:osmosensory signaling via phosphorelay pathway"/>
    <property type="evidence" value="ECO:0007669"/>
    <property type="project" value="TreeGrafter"/>
</dbReference>
<protein>
    <recommendedName>
        <fullName evidence="15">Sensor-like histidine kinase SenX3</fullName>
        <ecNumber evidence="5">2.7.13.3</ecNumber>
    </recommendedName>
</protein>
<dbReference type="Pfam" id="PF13188">
    <property type="entry name" value="PAS_8"/>
    <property type="match status" value="1"/>
</dbReference>
<evidence type="ECO:0000256" key="3">
    <source>
        <dbReference type="ARBA" id="ARBA00004141"/>
    </source>
</evidence>
<evidence type="ECO:0000259" key="17">
    <source>
        <dbReference type="PROSITE" id="PS50109"/>
    </source>
</evidence>
<dbReference type="PROSITE" id="PS50112">
    <property type="entry name" value="PAS"/>
    <property type="match status" value="1"/>
</dbReference>
<dbReference type="FunFam" id="1.10.287.130:FF:000001">
    <property type="entry name" value="Two-component sensor histidine kinase"/>
    <property type="match status" value="1"/>
</dbReference>
<evidence type="ECO:0000256" key="9">
    <source>
        <dbReference type="ARBA" id="ARBA00022741"/>
    </source>
</evidence>
<evidence type="ECO:0000256" key="11">
    <source>
        <dbReference type="ARBA" id="ARBA00022840"/>
    </source>
</evidence>
<evidence type="ECO:0000256" key="1">
    <source>
        <dbReference type="ARBA" id="ARBA00000085"/>
    </source>
</evidence>
<dbReference type="Pfam" id="PF00512">
    <property type="entry name" value="HisKA"/>
    <property type="match status" value="1"/>
</dbReference>
<dbReference type="SMART" id="SM00304">
    <property type="entry name" value="HAMP"/>
    <property type="match status" value="1"/>
</dbReference>
<evidence type="ECO:0000256" key="8">
    <source>
        <dbReference type="ARBA" id="ARBA00022692"/>
    </source>
</evidence>
<evidence type="ECO:0000313" key="20">
    <source>
        <dbReference type="EMBL" id="CAA9450319.1"/>
    </source>
</evidence>
<keyword evidence="6" id="KW-0597">Phosphoprotein</keyword>
<evidence type="ECO:0000259" key="18">
    <source>
        <dbReference type="PROSITE" id="PS50112"/>
    </source>
</evidence>
<dbReference type="InterPro" id="IPR050351">
    <property type="entry name" value="BphY/WalK/GraS-like"/>
</dbReference>
<dbReference type="Gene3D" id="1.10.287.130">
    <property type="match status" value="1"/>
</dbReference>
<dbReference type="GO" id="GO:0000155">
    <property type="term" value="F:phosphorelay sensor kinase activity"/>
    <property type="evidence" value="ECO:0007669"/>
    <property type="project" value="InterPro"/>
</dbReference>
<dbReference type="PRINTS" id="PR00344">
    <property type="entry name" value="BCTRLSENSOR"/>
</dbReference>
<evidence type="ECO:0000259" key="19">
    <source>
        <dbReference type="PROSITE" id="PS50885"/>
    </source>
</evidence>
<keyword evidence="11" id="KW-0067">ATP-binding</keyword>
<dbReference type="PROSITE" id="PS50109">
    <property type="entry name" value="HIS_KIN"/>
    <property type="match status" value="1"/>
</dbReference>
<evidence type="ECO:0000256" key="14">
    <source>
        <dbReference type="ARBA" id="ARBA00023136"/>
    </source>
</evidence>
<dbReference type="SMART" id="SM00388">
    <property type="entry name" value="HisKA"/>
    <property type="match status" value="1"/>
</dbReference>
<dbReference type="PROSITE" id="PS50885">
    <property type="entry name" value="HAMP"/>
    <property type="match status" value="1"/>
</dbReference>
<dbReference type="CDD" id="cd00130">
    <property type="entry name" value="PAS"/>
    <property type="match status" value="1"/>
</dbReference>
<gene>
    <name evidence="20" type="ORF">AVDCRST_MAG14-832</name>
</gene>
<keyword evidence="8 16" id="KW-0812">Transmembrane</keyword>
<dbReference type="InterPro" id="IPR005467">
    <property type="entry name" value="His_kinase_dom"/>
</dbReference>
<comment type="catalytic activity">
    <reaction evidence="1">
        <text>ATP + protein L-histidine = ADP + protein N-phospho-L-histidine.</text>
        <dbReference type="EC" id="2.7.13.3"/>
    </reaction>
</comment>
<reference evidence="20" key="1">
    <citation type="submission" date="2020-02" db="EMBL/GenBank/DDBJ databases">
        <authorList>
            <person name="Meier V. D."/>
        </authorList>
    </citation>
    <scope>NUCLEOTIDE SEQUENCE</scope>
    <source>
        <strain evidence="20">AVDCRST_MAG14</strain>
    </source>
</reference>
<dbReference type="InterPro" id="IPR036890">
    <property type="entry name" value="HATPase_C_sf"/>
</dbReference>
<keyword evidence="9" id="KW-0547">Nucleotide-binding</keyword>
<feature type="domain" description="Histidine kinase" evidence="17">
    <location>
        <begin position="409"/>
        <end position="635"/>
    </location>
</feature>
<dbReference type="Gene3D" id="3.30.450.20">
    <property type="entry name" value="PAS domain"/>
    <property type="match status" value="1"/>
</dbReference>
<proteinExistence type="predicted"/>
<dbReference type="FunFam" id="3.30.565.10:FF:000006">
    <property type="entry name" value="Sensor histidine kinase WalK"/>
    <property type="match status" value="1"/>
</dbReference>
<dbReference type="Pfam" id="PF02518">
    <property type="entry name" value="HATPase_c"/>
    <property type="match status" value="1"/>
</dbReference>
<dbReference type="InterPro" id="IPR000014">
    <property type="entry name" value="PAS"/>
</dbReference>
<dbReference type="InterPro" id="IPR004358">
    <property type="entry name" value="Sig_transdc_His_kin-like_C"/>
</dbReference>
<name>A0A6J4QS09_9ACTN</name>
<sequence>MGKGQGKYPLPSPSFRARVFAALVGISATTSLVVGLVLYYFAEDRLVNEERNSLIQRSRTANASAGVFLEGLRDPENGALPASDAYAEELVRSVADSTGLEVLHAGPDGKPLAARNGLSGTPVSPGEAYERFGLDEEVLEEARTSSSGGEGRLVSTGGGTSNSPRFVAVWPLSGAEGSVQGSLVYNSPGDGLEKALAFLRYGILGAIGTSVLLAGLGSMVLARQISRPLTETRDAAIRVASGDYRSVPVKSNDELGEVARAFNYMAEEIRHYVDEIQHQKSRLEAVLEASPEAVVAIDPEERVTMANPAASRMLGIGPSSFGRKISELDVPADVLTCLREASAAGAAVREIEVGGETTYWAYAARMNDQREDRRVHGSTNGSGGGTILAVRDITEHRSLERAKTAFVSDVSHELRTPLTTIQSAVGLLERAGERLDPLEHRALELADQELKRIRAMVEELLTLAQMDSWQYSLELTPTDLDEVIRSALGSIEAKAKRFSIEIYYVGGDLQEGQDSIEQHLCLCDARKIYQVLINLLDNAVKYSDPGARVEVRVLEDPSSVTVRVTDTGVGIPEEDLPNLFDRFYRVNKDRSRATGGSGLGLAISKQIVELHGGSLSVESEVGVGSTFEIRLPKSPLPRSTPSSSYAL</sequence>
<evidence type="ECO:0000256" key="4">
    <source>
        <dbReference type="ARBA" id="ARBA00004236"/>
    </source>
</evidence>
<dbReference type="InterPro" id="IPR003594">
    <property type="entry name" value="HATPase_dom"/>
</dbReference>
<dbReference type="InterPro" id="IPR003661">
    <property type="entry name" value="HisK_dim/P_dom"/>
</dbReference>
<accession>A0A6J4QS09</accession>
<dbReference type="SMART" id="SM00387">
    <property type="entry name" value="HATPase_c"/>
    <property type="match status" value="1"/>
</dbReference>
<dbReference type="SMART" id="SM00091">
    <property type="entry name" value="PAS"/>
    <property type="match status" value="1"/>
</dbReference>
<dbReference type="CDD" id="cd00075">
    <property type="entry name" value="HATPase"/>
    <property type="match status" value="1"/>
</dbReference>
<dbReference type="GO" id="GO:0000156">
    <property type="term" value="F:phosphorelay response regulator activity"/>
    <property type="evidence" value="ECO:0007669"/>
    <property type="project" value="TreeGrafter"/>
</dbReference>
<evidence type="ECO:0000256" key="2">
    <source>
        <dbReference type="ARBA" id="ARBA00001968"/>
    </source>
</evidence>
<dbReference type="Gene3D" id="3.30.565.10">
    <property type="entry name" value="Histidine kinase-like ATPase, C-terminal domain"/>
    <property type="match status" value="1"/>
</dbReference>
<feature type="transmembrane region" description="Helical" evidence="16">
    <location>
        <begin position="201"/>
        <end position="222"/>
    </location>
</feature>
<dbReference type="EC" id="2.7.13.3" evidence="5"/>
<evidence type="ECO:0000256" key="13">
    <source>
        <dbReference type="ARBA" id="ARBA00023012"/>
    </source>
</evidence>
<comment type="subcellular location">
    <subcellularLocation>
        <location evidence="4">Cell membrane</location>
    </subcellularLocation>
    <subcellularLocation>
        <location evidence="3">Membrane</location>
        <topology evidence="3">Multi-pass membrane protein</topology>
    </subcellularLocation>
</comment>
<dbReference type="Gene3D" id="6.10.340.10">
    <property type="match status" value="1"/>
</dbReference>
<evidence type="ECO:0000256" key="7">
    <source>
        <dbReference type="ARBA" id="ARBA00022679"/>
    </source>
</evidence>
<feature type="domain" description="HAMP" evidence="19">
    <location>
        <begin position="223"/>
        <end position="274"/>
    </location>
</feature>
<evidence type="ECO:0000256" key="16">
    <source>
        <dbReference type="SAM" id="Phobius"/>
    </source>
</evidence>
<dbReference type="InterPro" id="IPR003660">
    <property type="entry name" value="HAMP_dom"/>
</dbReference>
<dbReference type="InterPro" id="IPR035965">
    <property type="entry name" value="PAS-like_dom_sf"/>
</dbReference>
<dbReference type="GO" id="GO:0030295">
    <property type="term" value="F:protein kinase activator activity"/>
    <property type="evidence" value="ECO:0007669"/>
    <property type="project" value="TreeGrafter"/>
</dbReference>
<dbReference type="GO" id="GO:0005509">
    <property type="term" value="F:calcium ion binding"/>
    <property type="evidence" value="ECO:0007669"/>
    <property type="project" value="UniProtKB-ARBA"/>
</dbReference>
<feature type="domain" description="PAS" evidence="18">
    <location>
        <begin position="279"/>
        <end position="321"/>
    </location>
</feature>
<dbReference type="PANTHER" id="PTHR42878:SF7">
    <property type="entry name" value="SENSOR HISTIDINE KINASE GLRK"/>
    <property type="match status" value="1"/>
</dbReference>
<dbReference type="SUPFAM" id="SSF47384">
    <property type="entry name" value="Homodimeric domain of signal transducing histidine kinase"/>
    <property type="match status" value="1"/>
</dbReference>
<dbReference type="InterPro" id="IPR036097">
    <property type="entry name" value="HisK_dim/P_sf"/>
</dbReference>
<dbReference type="CDD" id="cd06225">
    <property type="entry name" value="HAMP"/>
    <property type="match status" value="1"/>
</dbReference>
<evidence type="ECO:0000256" key="10">
    <source>
        <dbReference type="ARBA" id="ARBA00022777"/>
    </source>
</evidence>